<gene>
    <name evidence="3" type="ORF">BGZ65_010761</name>
</gene>
<dbReference type="AlphaFoldDB" id="A0A9P6LRL3"/>
<comment type="caution">
    <text evidence="3">The sequence shown here is derived from an EMBL/GenBank/DDBJ whole genome shotgun (WGS) entry which is preliminary data.</text>
</comment>
<evidence type="ECO:0000313" key="3">
    <source>
        <dbReference type="EMBL" id="KAF9920976.1"/>
    </source>
</evidence>
<protein>
    <submittedName>
        <fullName evidence="3">Uncharacterized protein</fullName>
    </submittedName>
</protein>
<keyword evidence="1" id="KW-0175">Coiled coil</keyword>
<feature type="coiled-coil region" evidence="1">
    <location>
        <begin position="305"/>
        <end position="364"/>
    </location>
</feature>
<organism evidence="3 4">
    <name type="scientific">Modicella reniformis</name>
    <dbReference type="NCBI Taxonomy" id="1440133"/>
    <lineage>
        <taxon>Eukaryota</taxon>
        <taxon>Fungi</taxon>
        <taxon>Fungi incertae sedis</taxon>
        <taxon>Mucoromycota</taxon>
        <taxon>Mortierellomycotina</taxon>
        <taxon>Mortierellomycetes</taxon>
        <taxon>Mortierellales</taxon>
        <taxon>Mortierellaceae</taxon>
        <taxon>Modicella</taxon>
    </lineage>
</organism>
<evidence type="ECO:0000313" key="4">
    <source>
        <dbReference type="Proteomes" id="UP000749646"/>
    </source>
</evidence>
<sequence>MLSQHELVVAAKLELEHELNQKALAHDETLTAKLTLIQELEQKVAGLELSLESSDDDTKGLVAKAQAELSEALTQLKKNQAKEEEQQKAMDELTDKLSALDADAAISRDALLDKDTEHAKAIQALETRVKLAEVDRDDAETRREEAERRREAVQEEIKVHQTAIAQHLVTIELLQAQAQQGLSASLPLSASSSVGTLASNEDQMAVIQKLEMEKARYRNLVRINEKEIEGLNRDLESLASEFMEAATAFEDAEDKMKEMKARISELEALVDGRNINQPNNNSSASNDNTQLATLRTERDQAVQSSEELSSIVAELSEKNHSLQERLRSLEGELESIKLQHTLEHQQQQDEIRGLRDRAERLDRNASPSPVGLHHMDDERILRHKSSCSSEQLLGNRGEETFATPRQSWSTTASQQHSPMRPGRHESSLIQQAKHIKMLEERIAELQVNGASPANGDGSIQKLSLLAPATAMGLNIQHKSSDPELSRSVSPLIPRNGADRV</sequence>
<feature type="compositionally biased region" description="Polar residues" evidence="2">
    <location>
        <begin position="403"/>
        <end position="417"/>
    </location>
</feature>
<reference evidence="3" key="1">
    <citation type="journal article" date="2020" name="Fungal Divers.">
        <title>Resolving the Mortierellaceae phylogeny through synthesis of multi-gene phylogenetics and phylogenomics.</title>
        <authorList>
            <person name="Vandepol N."/>
            <person name="Liber J."/>
            <person name="Desiro A."/>
            <person name="Na H."/>
            <person name="Kennedy M."/>
            <person name="Barry K."/>
            <person name="Grigoriev I.V."/>
            <person name="Miller A.N."/>
            <person name="O'Donnell K."/>
            <person name="Stajich J.E."/>
            <person name="Bonito G."/>
        </authorList>
    </citation>
    <scope>NUCLEOTIDE SEQUENCE</scope>
    <source>
        <strain evidence="3">MES-2147</strain>
    </source>
</reference>
<evidence type="ECO:0000256" key="2">
    <source>
        <dbReference type="SAM" id="MobiDB-lite"/>
    </source>
</evidence>
<evidence type="ECO:0000256" key="1">
    <source>
        <dbReference type="SAM" id="Coils"/>
    </source>
</evidence>
<dbReference type="Gene3D" id="1.10.287.1490">
    <property type="match status" value="1"/>
</dbReference>
<feature type="region of interest" description="Disordered" evidence="2">
    <location>
        <begin position="476"/>
        <end position="500"/>
    </location>
</feature>
<accession>A0A9P6LRL3</accession>
<name>A0A9P6LRL3_9FUNG</name>
<keyword evidence="4" id="KW-1185">Reference proteome</keyword>
<feature type="region of interest" description="Disordered" evidence="2">
    <location>
        <begin position="388"/>
        <end position="427"/>
    </location>
</feature>
<feature type="coiled-coil region" evidence="1">
    <location>
        <begin position="37"/>
        <end position="163"/>
    </location>
</feature>
<feature type="coiled-coil region" evidence="1">
    <location>
        <begin position="200"/>
        <end position="269"/>
    </location>
</feature>
<dbReference type="OrthoDB" id="3176171at2759"/>
<proteinExistence type="predicted"/>
<dbReference type="EMBL" id="JAAAHW010011128">
    <property type="protein sequence ID" value="KAF9920976.1"/>
    <property type="molecule type" value="Genomic_DNA"/>
</dbReference>
<dbReference type="Proteomes" id="UP000749646">
    <property type="component" value="Unassembled WGS sequence"/>
</dbReference>